<dbReference type="AlphaFoldDB" id="A0A0N0CFB2"/>
<protein>
    <submittedName>
        <fullName evidence="1">Phenylalanyl-tRNA ligase alpha subunit</fullName>
    </submittedName>
</protein>
<dbReference type="EMBL" id="FNUE01000001">
    <property type="protein sequence ID" value="SEE06249.1"/>
    <property type="molecule type" value="Genomic_DNA"/>
</dbReference>
<comment type="caution">
    <text evidence="1">The sequence shown here is derived from an EMBL/GenBank/DDBJ whole genome shotgun (WGS) entry which is preliminary data.</text>
</comment>
<reference evidence="2 4" key="2">
    <citation type="submission" date="2016-10" db="EMBL/GenBank/DDBJ databases">
        <authorList>
            <person name="Varghese N."/>
            <person name="Submissions S."/>
        </authorList>
    </citation>
    <scope>NUCLEOTIDE SEQUENCE [LARGE SCALE GENOMIC DNA]</scope>
    <source>
        <strain evidence="2 4">DSW-5</strain>
    </source>
</reference>
<keyword evidence="4" id="KW-1185">Reference proteome</keyword>
<proteinExistence type="predicted"/>
<accession>A0A0N0CFB2</accession>
<dbReference type="OrthoDB" id="953239at2"/>
<gene>
    <name evidence="1" type="ORF">I602_1214</name>
    <name evidence="2" type="ORF">SAMN05444353_0558</name>
</gene>
<reference evidence="1 3" key="1">
    <citation type="submission" date="2015-07" db="EMBL/GenBank/DDBJ databases">
        <title>Genome of Polaribacter dokdonenesis DSW-5, isolated from seawater off Dokdo in Korea.</title>
        <authorList>
            <person name="Yoon K."/>
            <person name="Song J.Y."/>
            <person name="Kim J.F."/>
        </authorList>
    </citation>
    <scope>NUCLEOTIDE SEQUENCE [LARGE SCALE GENOMIC DNA]</scope>
    <source>
        <strain evidence="1 3">DSW-5</strain>
    </source>
</reference>
<dbReference type="EMBL" id="LGBR01000001">
    <property type="protein sequence ID" value="KOY51654.1"/>
    <property type="molecule type" value="Genomic_DNA"/>
</dbReference>
<evidence type="ECO:0000313" key="1">
    <source>
        <dbReference type="EMBL" id="KOY51654.1"/>
    </source>
</evidence>
<evidence type="ECO:0000313" key="4">
    <source>
        <dbReference type="Proteomes" id="UP000183071"/>
    </source>
</evidence>
<keyword evidence="1" id="KW-0436">Ligase</keyword>
<dbReference type="GO" id="GO:0016874">
    <property type="term" value="F:ligase activity"/>
    <property type="evidence" value="ECO:0007669"/>
    <property type="project" value="UniProtKB-KW"/>
</dbReference>
<dbReference type="STRING" id="1300348.I602_1214"/>
<sequence>MKKDIQIPEVTGVEMAVVYEYNDIYKTDDWNVYLINKKAIDLEMLVIVSQGFSDTKTTSLLRKKLDILPANSFAKIELIQPELFKLNNRFQVTFFEGNTLYEKTFLFKENSIKEGALRMIDDIKKRGVLAN</sequence>
<evidence type="ECO:0000313" key="3">
    <source>
        <dbReference type="Proteomes" id="UP000037716"/>
    </source>
</evidence>
<name>A0A0N0CFB2_9FLAO</name>
<dbReference type="PATRIC" id="fig|1300348.6.peg.1213"/>
<organism evidence="1 3">
    <name type="scientific">Polaribacter dokdonensis DSW-5</name>
    <dbReference type="NCBI Taxonomy" id="1300348"/>
    <lineage>
        <taxon>Bacteria</taxon>
        <taxon>Pseudomonadati</taxon>
        <taxon>Bacteroidota</taxon>
        <taxon>Flavobacteriia</taxon>
        <taxon>Flavobacteriales</taxon>
        <taxon>Flavobacteriaceae</taxon>
    </lineage>
</organism>
<dbReference type="RefSeq" id="WP_053973812.1">
    <property type="nucleotide sequence ID" value="NZ_FNUE01000001.1"/>
</dbReference>
<evidence type="ECO:0000313" key="2">
    <source>
        <dbReference type="EMBL" id="SEE06249.1"/>
    </source>
</evidence>
<dbReference type="Proteomes" id="UP000183071">
    <property type="component" value="Unassembled WGS sequence"/>
</dbReference>
<dbReference type="Proteomes" id="UP000037716">
    <property type="component" value="Unassembled WGS sequence"/>
</dbReference>